<dbReference type="EMBL" id="NEDP02005102">
    <property type="protein sequence ID" value="OWF43451.1"/>
    <property type="molecule type" value="Genomic_DNA"/>
</dbReference>
<accession>A0A210Q401</accession>
<dbReference type="AlphaFoldDB" id="A0A210Q401"/>
<gene>
    <name evidence="2" type="ORF">KP79_PYT08216</name>
</gene>
<evidence type="ECO:0000313" key="3">
    <source>
        <dbReference type="Proteomes" id="UP000242188"/>
    </source>
</evidence>
<evidence type="ECO:0000256" key="1">
    <source>
        <dbReference type="SAM" id="MobiDB-lite"/>
    </source>
</evidence>
<dbReference type="Proteomes" id="UP000242188">
    <property type="component" value="Unassembled WGS sequence"/>
</dbReference>
<protein>
    <submittedName>
        <fullName evidence="2">Uncharacterized protein</fullName>
    </submittedName>
</protein>
<name>A0A210Q401_MIZYE</name>
<dbReference type="OrthoDB" id="9934401at2759"/>
<evidence type="ECO:0000313" key="2">
    <source>
        <dbReference type="EMBL" id="OWF43451.1"/>
    </source>
</evidence>
<reference evidence="2 3" key="1">
    <citation type="journal article" date="2017" name="Nat. Ecol. Evol.">
        <title>Scallop genome provides insights into evolution of bilaterian karyotype and development.</title>
        <authorList>
            <person name="Wang S."/>
            <person name="Zhang J."/>
            <person name="Jiao W."/>
            <person name="Li J."/>
            <person name="Xun X."/>
            <person name="Sun Y."/>
            <person name="Guo X."/>
            <person name="Huan P."/>
            <person name="Dong B."/>
            <person name="Zhang L."/>
            <person name="Hu X."/>
            <person name="Sun X."/>
            <person name="Wang J."/>
            <person name="Zhao C."/>
            <person name="Wang Y."/>
            <person name="Wang D."/>
            <person name="Huang X."/>
            <person name="Wang R."/>
            <person name="Lv J."/>
            <person name="Li Y."/>
            <person name="Zhang Z."/>
            <person name="Liu B."/>
            <person name="Lu W."/>
            <person name="Hui Y."/>
            <person name="Liang J."/>
            <person name="Zhou Z."/>
            <person name="Hou R."/>
            <person name="Li X."/>
            <person name="Liu Y."/>
            <person name="Li H."/>
            <person name="Ning X."/>
            <person name="Lin Y."/>
            <person name="Zhao L."/>
            <person name="Xing Q."/>
            <person name="Dou J."/>
            <person name="Li Y."/>
            <person name="Mao J."/>
            <person name="Guo H."/>
            <person name="Dou H."/>
            <person name="Li T."/>
            <person name="Mu C."/>
            <person name="Jiang W."/>
            <person name="Fu Q."/>
            <person name="Fu X."/>
            <person name="Miao Y."/>
            <person name="Liu J."/>
            <person name="Yu Q."/>
            <person name="Li R."/>
            <person name="Liao H."/>
            <person name="Li X."/>
            <person name="Kong Y."/>
            <person name="Jiang Z."/>
            <person name="Chourrout D."/>
            <person name="Li R."/>
            <person name="Bao Z."/>
        </authorList>
    </citation>
    <scope>NUCLEOTIDE SEQUENCE [LARGE SCALE GENOMIC DNA]</scope>
    <source>
        <strain evidence="2 3">PY_sf001</strain>
    </source>
</reference>
<keyword evidence="3" id="KW-1185">Reference proteome</keyword>
<proteinExistence type="predicted"/>
<comment type="caution">
    <text evidence="2">The sequence shown here is derived from an EMBL/GenBank/DDBJ whole genome shotgun (WGS) entry which is preliminary data.</text>
</comment>
<feature type="compositionally biased region" description="Basic and acidic residues" evidence="1">
    <location>
        <begin position="230"/>
        <end position="240"/>
    </location>
</feature>
<sequence length="1061" mass="121323">MTEYLAIDIDCTDSEQTAPTHNTVPCGKDEVSVQENGCLEDEFAFDKEDNFSENDLCQDIGEECFDVKEGVKEAQLDKQVAVQHAIDADMESVDQTIVPDQEHSTIQLYQEAEPHKLDRTNENFEIQVKMQHQTHLDEEQEDLRDKTAVKNLSFQEIVHDHSLDQSVKQCHFPKQNDVDDRKSGQTLEKAVDQASQQNVVKDHLSTQDVSQGKPSKHTVLDQVFEQSVEQDKDMTSHEIVQEQTSEQSVEQDKDMTSHEIVQEQTSEQSIEQDSTFRETLELEWKYEQSVEQNQIFILNESQETPHCISYGQFIEHDQASQQKLLQDQTFEKSVQQNKTHQEIPLPGWTFEQYIERDQAKSEENLVSDWSAKASLDQDKTFMLNETQDQTPEASVKRKEILMLNETQDQTCGQSVKHDQTYRQTIVINQVSKQCDVKDQPFKQNVDSQIAVQYVENNQTCQEVILPEQTFEQSVEKKQASLQNETQDQTTVASVEQDQTSQQNVVRDQLSKQCVAQNQPSKETVQDQAFEHSVKLHKDRTYVGMVQDQTLTPEQPVEQNQTSQEIAVPAQTSYKNGAFDQAHGRSVEQHQISKENVANDQIIIEHSVALNQISKKNIVQTSKVKDHIITENIQGQRVEKTTMQGLIFENNVLQDQIFPQSIVQVQTLEQDVLLEQKSETTAVQVGKESENFKDQTFDGVMQEQVTQKSVLSENKIEQANLHDNHVEKTTSQKATVDKEEIENEQIVQQIAEDQNFNEHNMSDIDIKTLKLFENSEEQFCQRHQITIKQNAVQIDRTLNGECDHYKVRNEKRIEVLDEKMIEGTELFSSHENSKDKNNELSLMGATDQRMISQNQQVQYCSEENPSCRPKRNFVAAEDTKFTKEESDIKRLCIGLQCSSSMEDQAVPSVETADHFLTQEEACIYNCYGASKPFKKETIGANEICTNDSVLDAELTEKPIIQNECDLPDQEMPSREGGAFKWKYVPSFETDAVAPKKDEQDVGWEGGISQPSCPGDSFCCVHHVTWEWEGGISQPSWSSNSLTKHHDLCKELISNIDDIITES</sequence>
<feature type="compositionally biased region" description="Polar residues" evidence="1">
    <location>
        <begin position="262"/>
        <end position="273"/>
    </location>
</feature>
<organism evidence="2 3">
    <name type="scientific">Mizuhopecten yessoensis</name>
    <name type="common">Japanese scallop</name>
    <name type="synonym">Patinopecten yessoensis</name>
    <dbReference type="NCBI Taxonomy" id="6573"/>
    <lineage>
        <taxon>Eukaryota</taxon>
        <taxon>Metazoa</taxon>
        <taxon>Spiralia</taxon>
        <taxon>Lophotrochozoa</taxon>
        <taxon>Mollusca</taxon>
        <taxon>Bivalvia</taxon>
        <taxon>Autobranchia</taxon>
        <taxon>Pteriomorphia</taxon>
        <taxon>Pectinida</taxon>
        <taxon>Pectinoidea</taxon>
        <taxon>Pectinidae</taxon>
        <taxon>Mizuhopecten</taxon>
    </lineage>
</organism>
<feature type="region of interest" description="Disordered" evidence="1">
    <location>
        <begin position="230"/>
        <end position="273"/>
    </location>
</feature>
<feature type="region of interest" description="Disordered" evidence="1">
    <location>
        <begin position="193"/>
        <end position="216"/>
    </location>
</feature>
<feature type="compositionally biased region" description="Basic and acidic residues" evidence="1">
    <location>
        <begin position="250"/>
        <end position="261"/>
    </location>
</feature>